<name>A0A3S5IUL1_9TRYP</name>
<evidence type="ECO:0000313" key="1">
    <source>
        <dbReference type="EMBL" id="RNF26529.1"/>
    </source>
</evidence>
<dbReference type="OrthoDB" id="246582at2759"/>
<protein>
    <submittedName>
        <fullName evidence="1">Uncharacterized protein</fullName>
    </submittedName>
</protein>
<evidence type="ECO:0000313" key="2">
    <source>
        <dbReference type="Proteomes" id="UP000284403"/>
    </source>
</evidence>
<dbReference type="GeneID" id="40314913"/>
<dbReference type="AlphaFoldDB" id="A0A3S5IUL1"/>
<keyword evidence="2" id="KW-1185">Reference proteome</keyword>
<dbReference type="RefSeq" id="XP_029231735.1">
    <property type="nucleotide sequence ID" value="XM_029368240.1"/>
</dbReference>
<dbReference type="Proteomes" id="UP000284403">
    <property type="component" value="Unassembled WGS sequence"/>
</dbReference>
<reference evidence="1 2" key="1">
    <citation type="journal article" date="2018" name="BMC Genomics">
        <title>Genomic comparison of Trypanosoma conorhini and Trypanosoma rangeli to Trypanosoma cruzi strains of high and low virulence.</title>
        <authorList>
            <person name="Bradwell K.R."/>
            <person name="Koparde V.N."/>
            <person name="Matveyev A.V."/>
            <person name="Serrano M.G."/>
            <person name="Alves J.M."/>
            <person name="Parikh H."/>
            <person name="Huang B."/>
            <person name="Lee V."/>
            <person name="Espinosa-Alvarez O."/>
            <person name="Ortiz P.A."/>
            <person name="Costa-Martins A.G."/>
            <person name="Teixeira M.M."/>
            <person name="Buck G.A."/>
        </authorList>
    </citation>
    <scope>NUCLEOTIDE SEQUENCE [LARGE SCALE GENOMIC DNA]</scope>
    <source>
        <strain evidence="1 2">025E</strain>
    </source>
</reference>
<proteinExistence type="predicted"/>
<accession>A0A3S5IUL1</accession>
<gene>
    <name evidence="1" type="ORF">Tco025E_01302</name>
</gene>
<sequence>MSSLRSSTREVENILHDVGASLRKFQGSKGLRCLLDQGKLSLLSAMGEFKQSSDAIYDTRMKVVSQTRVTILKLSDCFDAVGKTVETLFLQLGELLSELHQFKEICENHLEMTNEVPSEDTGFSDINSMRIEFAALSRELSNDIRINCCGIQSSSLEQIDKVYMDAKFGVGRAQTAFDATRRKAQVCEAELLATRSSGSADQVKQMEFKLHSLLERLHESGDQYQEALQGSMKNTSFILEQVSMATWAAANVFFLQLGTFFKDVMSRCDVLAGALSSVKNNRGVSRKINLEKQSAAAAAASYISSATAISRPEEEKNGPTTPPSHEVVDLLCAQQSDGFVSHLPLIEGSVPRGTREFDIDDIFK</sequence>
<comment type="caution">
    <text evidence="1">The sequence shown here is derived from an EMBL/GenBank/DDBJ whole genome shotgun (WGS) entry which is preliminary data.</text>
</comment>
<organism evidence="1 2">
    <name type="scientific">Trypanosoma conorhini</name>
    <dbReference type="NCBI Taxonomy" id="83891"/>
    <lineage>
        <taxon>Eukaryota</taxon>
        <taxon>Discoba</taxon>
        <taxon>Euglenozoa</taxon>
        <taxon>Kinetoplastea</taxon>
        <taxon>Metakinetoplastina</taxon>
        <taxon>Trypanosomatida</taxon>
        <taxon>Trypanosomatidae</taxon>
        <taxon>Trypanosoma</taxon>
    </lineage>
</organism>
<dbReference type="EMBL" id="MKKU01000038">
    <property type="protein sequence ID" value="RNF26529.1"/>
    <property type="molecule type" value="Genomic_DNA"/>
</dbReference>